<dbReference type="Gene3D" id="3.40.50.1820">
    <property type="entry name" value="alpha/beta hydrolase"/>
    <property type="match status" value="1"/>
</dbReference>
<reference evidence="2 3" key="1">
    <citation type="journal article" date="2019" name="Int. J. Syst. Evol. Microbiol.">
        <title>The Global Catalogue of Microorganisms (GCM) 10K type strain sequencing project: providing services to taxonomists for standard genome sequencing and annotation.</title>
        <authorList>
            <consortium name="The Broad Institute Genomics Platform"/>
            <consortium name="The Broad Institute Genome Sequencing Center for Infectious Disease"/>
            <person name="Wu L."/>
            <person name="Ma J."/>
        </authorList>
    </citation>
    <scope>NUCLEOTIDE SEQUENCE [LARGE SCALE GENOMIC DNA]</scope>
    <source>
        <strain evidence="2 3">JCM 16082</strain>
    </source>
</reference>
<dbReference type="Pfam" id="PF00561">
    <property type="entry name" value="Abhydrolase_1"/>
    <property type="match status" value="1"/>
</dbReference>
<dbReference type="PANTHER" id="PTHR43265">
    <property type="entry name" value="ESTERASE ESTD"/>
    <property type="match status" value="1"/>
</dbReference>
<dbReference type="EMBL" id="BAAAFG010000015">
    <property type="protein sequence ID" value="GAA0872612.1"/>
    <property type="molecule type" value="Genomic_DNA"/>
</dbReference>
<dbReference type="SUPFAM" id="SSF53474">
    <property type="entry name" value="alpha/beta-Hydrolases"/>
    <property type="match status" value="1"/>
</dbReference>
<dbReference type="Proteomes" id="UP001500507">
    <property type="component" value="Unassembled WGS sequence"/>
</dbReference>
<proteinExistence type="predicted"/>
<keyword evidence="3" id="KW-1185">Reference proteome</keyword>
<organism evidence="2 3">
    <name type="scientific">Gangjinia marincola</name>
    <dbReference type="NCBI Taxonomy" id="578463"/>
    <lineage>
        <taxon>Bacteria</taxon>
        <taxon>Pseudomonadati</taxon>
        <taxon>Bacteroidota</taxon>
        <taxon>Flavobacteriia</taxon>
        <taxon>Flavobacteriales</taxon>
        <taxon>Flavobacteriaceae</taxon>
        <taxon>Gangjinia</taxon>
    </lineage>
</organism>
<dbReference type="InterPro" id="IPR029058">
    <property type="entry name" value="AB_hydrolase_fold"/>
</dbReference>
<comment type="caution">
    <text evidence="2">The sequence shown here is derived from an EMBL/GenBank/DDBJ whole genome shotgun (WGS) entry which is preliminary data.</text>
</comment>
<evidence type="ECO:0000313" key="3">
    <source>
        <dbReference type="Proteomes" id="UP001500507"/>
    </source>
</evidence>
<accession>A0ABN1MHG9</accession>
<keyword evidence="2" id="KW-0378">Hydrolase</keyword>
<dbReference type="InterPro" id="IPR000073">
    <property type="entry name" value="AB_hydrolase_1"/>
</dbReference>
<evidence type="ECO:0000259" key="1">
    <source>
        <dbReference type="Pfam" id="PF00561"/>
    </source>
</evidence>
<gene>
    <name evidence="2" type="ORF">GCM10009117_17590</name>
</gene>
<dbReference type="PANTHER" id="PTHR43265:SF1">
    <property type="entry name" value="ESTERASE ESTD"/>
    <property type="match status" value="1"/>
</dbReference>
<protein>
    <submittedName>
        <fullName evidence="2">Alpha/beta hydrolase</fullName>
    </submittedName>
</protein>
<dbReference type="GO" id="GO:0016787">
    <property type="term" value="F:hydrolase activity"/>
    <property type="evidence" value="ECO:0007669"/>
    <property type="project" value="UniProtKB-KW"/>
</dbReference>
<evidence type="ECO:0000313" key="2">
    <source>
        <dbReference type="EMBL" id="GAA0872612.1"/>
    </source>
</evidence>
<feature type="domain" description="AB hydrolase-1" evidence="1">
    <location>
        <begin position="32"/>
        <end position="176"/>
    </location>
</feature>
<name>A0ABN1MHG9_9FLAO</name>
<sequence length="282" mass="32421">MVTRLKNQVYQRSGDRPILIDYFFEEHTQHQPVIIFCHGYKGFKDWGCWDVMATAFAKAGFFFLKFNFSHNGGTMDQPIDFPDLDAFAQNNYTQELIDLGDVIDMAYAENFPHADKIDTSTITLIGHSRGGGITLIKAKEDSRVTSLITLASVADYKERFPKGEALKQWRENGVFYVKNGRTKQQMPHKYQFYTDFIEHEERLTISRAAKKLKIPYLIIHGTNDPTVSFSSAEKIHEWAKNSELYPIENANHVFGSSHPWHKKSLPDHLNQAIQASLKFLNI</sequence>
<dbReference type="RefSeq" id="WP_343766234.1">
    <property type="nucleotide sequence ID" value="NZ_BAAAFG010000015.1"/>
</dbReference>
<dbReference type="InterPro" id="IPR053145">
    <property type="entry name" value="AB_hydrolase_Est10"/>
</dbReference>